<dbReference type="AlphaFoldDB" id="A0A9D7SVJ2"/>
<comment type="caution">
    <text evidence="1">The sequence shown here is derived from an EMBL/GenBank/DDBJ whole genome shotgun (WGS) entry which is preliminary data.</text>
</comment>
<evidence type="ECO:0000313" key="2">
    <source>
        <dbReference type="Proteomes" id="UP000808337"/>
    </source>
</evidence>
<gene>
    <name evidence="1" type="ORF">IPP15_16280</name>
</gene>
<organism evidence="1 2">
    <name type="scientific">Candidatus Opimibacter skivensis</name>
    <dbReference type="NCBI Taxonomy" id="2982028"/>
    <lineage>
        <taxon>Bacteria</taxon>
        <taxon>Pseudomonadati</taxon>
        <taxon>Bacteroidota</taxon>
        <taxon>Saprospiria</taxon>
        <taxon>Saprospirales</taxon>
        <taxon>Saprospiraceae</taxon>
        <taxon>Candidatus Opimibacter</taxon>
    </lineage>
</organism>
<name>A0A9D7SVJ2_9BACT</name>
<dbReference type="EMBL" id="JADKGY010000029">
    <property type="protein sequence ID" value="MBK9983897.1"/>
    <property type="molecule type" value="Genomic_DNA"/>
</dbReference>
<dbReference type="Proteomes" id="UP000808337">
    <property type="component" value="Unassembled WGS sequence"/>
</dbReference>
<sequence>MPLSEFDYHLFMDTFLPLLHFTAIRHGLIDPKTSFISFVKNRDFKLKFECRQKLYQDPDLLKGYMDKNSSHLSIDQKAILSGINKRISGKFIIYKLLSNRAIFVDMNNIFYSVHDLSDPFDSMIEDVPCLVEATILPFQKRIIYDGFTQPYGVTLGPNLLKSYRENYKAAKEKGQIRTEL</sequence>
<evidence type="ECO:0000313" key="1">
    <source>
        <dbReference type="EMBL" id="MBK9983897.1"/>
    </source>
</evidence>
<reference evidence="1 2" key="1">
    <citation type="submission" date="2020-10" db="EMBL/GenBank/DDBJ databases">
        <title>Connecting structure to function with the recovery of over 1000 high-quality activated sludge metagenome-assembled genomes encoding full-length rRNA genes using long-read sequencing.</title>
        <authorList>
            <person name="Singleton C.M."/>
            <person name="Petriglieri F."/>
            <person name="Kristensen J.M."/>
            <person name="Kirkegaard R.H."/>
            <person name="Michaelsen T.Y."/>
            <person name="Andersen M.H."/>
            <person name="Karst S.M."/>
            <person name="Dueholm M.S."/>
            <person name="Nielsen P.H."/>
            <person name="Albertsen M."/>
        </authorList>
    </citation>
    <scope>NUCLEOTIDE SEQUENCE [LARGE SCALE GENOMIC DNA]</scope>
    <source>
        <strain evidence="1">Ribe_18-Q3-R11-54_MAXAC.273</strain>
    </source>
</reference>
<proteinExistence type="predicted"/>
<accession>A0A9D7SVJ2</accession>
<protein>
    <submittedName>
        <fullName evidence="1">Uncharacterized protein</fullName>
    </submittedName>
</protein>